<protein>
    <submittedName>
        <fullName evidence="2">Acetyl xylan esterase</fullName>
    </submittedName>
</protein>
<dbReference type="PANTHER" id="PTHR22946:SF8">
    <property type="entry name" value="ACETYL XYLAN ESTERASE DOMAIN-CONTAINING PROTEIN"/>
    <property type="match status" value="1"/>
</dbReference>
<reference key="1">
    <citation type="submission" date="2010-11" db="EMBL/GenBank/DDBJ databases">
        <title>The complete sequence of chromosome of Isophaera pallida ATCC 43644.</title>
        <authorList>
            <consortium name="US DOE Joint Genome Institute (JGI-PGF)"/>
            <person name="Lucas S."/>
            <person name="Copeland A."/>
            <person name="Lapidus A."/>
            <person name="Bruce D."/>
            <person name="Goodwin L."/>
            <person name="Pitluck S."/>
            <person name="Kyrpides N."/>
            <person name="Mavromatis K."/>
            <person name="Pagani I."/>
            <person name="Ivanova N."/>
            <person name="Saunders E."/>
            <person name="Brettin T."/>
            <person name="Detter J.C."/>
            <person name="Han C."/>
            <person name="Tapia R."/>
            <person name="Land M."/>
            <person name="Hauser L."/>
            <person name="Markowitz V."/>
            <person name="Cheng J.-F."/>
            <person name="Hugenholtz P."/>
            <person name="Woyke T."/>
            <person name="Wu D."/>
            <person name="Eisen J.A."/>
        </authorList>
    </citation>
    <scope>NUCLEOTIDE SEQUENCE</scope>
    <source>
        <strain>ATCC 43644</strain>
    </source>
</reference>
<dbReference type="ESTHER" id="isopi-e8qx42">
    <property type="family name" value="Pectin_methylesterase"/>
</dbReference>
<proteinExistence type="predicted"/>
<feature type="signal peptide" evidence="1">
    <location>
        <begin position="1"/>
        <end position="22"/>
    </location>
</feature>
<dbReference type="AlphaFoldDB" id="E8QX42"/>
<organism evidence="2 3">
    <name type="scientific">Isosphaera pallida (strain ATCC 43644 / DSM 9630 / IS1B)</name>
    <dbReference type="NCBI Taxonomy" id="575540"/>
    <lineage>
        <taxon>Bacteria</taxon>
        <taxon>Pseudomonadati</taxon>
        <taxon>Planctomycetota</taxon>
        <taxon>Planctomycetia</taxon>
        <taxon>Isosphaerales</taxon>
        <taxon>Isosphaeraceae</taxon>
        <taxon>Isosphaera</taxon>
    </lineage>
</organism>
<dbReference type="InterPro" id="IPR050261">
    <property type="entry name" value="FrsA_esterase"/>
</dbReference>
<gene>
    <name evidence="2" type="ordered locus">Isop_0278</name>
</gene>
<dbReference type="eggNOG" id="COG1073">
    <property type="taxonomic scope" value="Bacteria"/>
</dbReference>
<keyword evidence="3" id="KW-1185">Reference proteome</keyword>
<dbReference type="HOGENOM" id="CLU_018290_1_0_0"/>
<dbReference type="OrthoDB" id="244125at2"/>
<keyword evidence="1" id="KW-0732">Signal</keyword>
<sequence length="840" mass="90567">MTLPPSIRVVLALLLWMTVALAGSGTLAPASVTIAGHRWVDDAGRPRAVVLNPDEMRRLARPASIRVLVPQGRVWNRIPPQDDRPGRIILRPSGSFDARAPLVWITAGRLEAGSDAVEIVLDVDGTPQSSWDVPLDVLLATEGNGSNALTDEGLRRFIERTRGRRDATATDDARRAQVRTNQQGIDFDPPDQAHAWKTRADEVRERLWVTLGLTPGFDKGPLRPKVFGRFERDGYTIEKVWIETLPGHFLGGNLYRPLTPLPEGRKRPGLLSPHGHYAEGRMHPDAQARCVQWARMGATVFLYDMVGYHDSKPFGHSFADERLIPYGLGLAGLQTWNSIRALEFLQSLPDVDPARIGCTGESGGGTQTFLLTAVEPRVAAAAPVVMVSEGFQGGCVCENTPGLRIGTDNVEIAALAAPRPLKLVAATGDWTSNTMTRVLPPLQRVYSLWGVPDHVSASLFDFGHNYNRTSREAVYPFLGEFLGLPGWDRSRPQAEPPFTPEEAATLRVTRDADAHQPEHPDDLPSISDNVAPSELATTMIAQVQRRLEAIGPLSDPAVWTQGGRATWGAIHRVRVNAAPPEAARIAVQSLGSTQGGEAVVVEHLDLRLKPFRGDQGRVVPTVLWSRADAAAPGSSRRVAVVVSSYGKAALVEPNGQASALTEALLAAGFDVAGFDPLLIGESFDPGKPTARRPDTVHFATYNPSLVGDRLGDLALVVGWLRSRDQTRSISLVGLGDGGGAWTLLALPNLGPIARAWVDLGEQGDDAIDLPGLLQFGGLAGASALCAETPLTIARPAAQFRRDWPRAARLAQFGAVGELEFVEEAPQIDALVQRLDDGSSL</sequence>
<dbReference type="InterPro" id="IPR029058">
    <property type="entry name" value="AB_hydrolase_fold"/>
</dbReference>
<evidence type="ECO:0000313" key="2">
    <source>
        <dbReference type="EMBL" id="ADV60875.1"/>
    </source>
</evidence>
<dbReference type="PANTHER" id="PTHR22946">
    <property type="entry name" value="DIENELACTONE HYDROLASE DOMAIN-CONTAINING PROTEIN-RELATED"/>
    <property type="match status" value="1"/>
</dbReference>
<name>E8QX42_ISOPI</name>
<dbReference type="EMBL" id="CP002353">
    <property type="protein sequence ID" value="ADV60875.1"/>
    <property type="molecule type" value="Genomic_DNA"/>
</dbReference>
<accession>E8QX42</accession>
<dbReference type="Proteomes" id="UP000008631">
    <property type="component" value="Chromosome"/>
</dbReference>
<dbReference type="RefSeq" id="WP_013563164.1">
    <property type="nucleotide sequence ID" value="NC_014962.1"/>
</dbReference>
<dbReference type="STRING" id="575540.Isop_0278"/>
<evidence type="ECO:0000256" key="1">
    <source>
        <dbReference type="SAM" id="SignalP"/>
    </source>
</evidence>
<dbReference type="KEGG" id="ipa:Isop_0278"/>
<reference evidence="2 3" key="2">
    <citation type="journal article" date="2011" name="Stand. Genomic Sci.">
        <title>Complete genome sequence of Isosphaera pallida type strain (IS1B).</title>
        <authorList>
            <consortium name="US DOE Joint Genome Institute (JGI-PGF)"/>
            <person name="Goker M."/>
            <person name="Cleland D."/>
            <person name="Saunders E."/>
            <person name="Lapidus A."/>
            <person name="Nolan M."/>
            <person name="Lucas S."/>
            <person name="Hammon N."/>
            <person name="Deshpande S."/>
            <person name="Cheng J.F."/>
            <person name="Tapia R."/>
            <person name="Han C."/>
            <person name="Goodwin L."/>
            <person name="Pitluck S."/>
            <person name="Liolios K."/>
            <person name="Pagani I."/>
            <person name="Ivanova N."/>
            <person name="Mavromatis K."/>
            <person name="Pati A."/>
            <person name="Chen A."/>
            <person name="Palaniappan K."/>
            <person name="Land M."/>
            <person name="Hauser L."/>
            <person name="Chang Y.J."/>
            <person name="Jeffries C.D."/>
            <person name="Detter J.C."/>
            <person name="Beck B."/>
            <person name="Woyke T."/>
            <person name="Bristow J."/>
            <person name="Eisen J.A."/>
            <person name="Markowitz V."/>
            <person name="Hugenholtz P."/>
            <person name="Kyrpides N.C."/>
            <person name="Klenk H.P."/>
        </authorList>
    </citation>
    <scope>NUCLEOTIDE SEQUENCE [LARGE SCALE GENOMIC DNA]</scope>
    <source>
        <strain evidence="3">ATCC 43644 / DSM 9630 / IS1B</strain>
    </source>
</reference>
<evidence type="ECO:0000313" key="3">
    <source>
        <dbReference type="Proteomes" id="UP000008631"/>
    </source>
</evidence>
<feature type="chain" id="PRO_5003229842" evidence="1">
    <location>
        <begin position="23"/>
        <end position="840"/>
    </location>
</feature>
<dbReference type="SUPFAM" id="SSF53474">
    <property type="entry name" value="alpha/beta-Hydrolases"/>
    <property type="match status" value="2"/>
</dbReference>
<dbReference type="Gene3D" id="3.40.50.1820">
    <property type="entry name" value="alpha/beta hydrolase"/>
    <property type="match status" value="2"/>
</dbReference>
<dbReference type="InParanoid" id="E8QX42"/>